<dbReference type="EMBL" id="KL363273">
    <property type="protein sequence ID" value="KFD49349.1"/>
    <property type="molecule type" value="Genomic_DNA"/>
</dbReference>
<evidence type="ECO:0000256" key="2">
    <source>
        <dbReference type="ARBA" id="ARBA00022692"/>
    </source>
</evidence>
<sequence>MEGGGNLKEPKMFRKGCMEDPSSDGGGVLMYSDLSVRMAFIQKVFMLLMLQLSVAAAFIALFTFRLIYIVTIIIMSCFEAPRRQVPCNYICMMLVTLSLSFMTGAIAAYYKTEVVLLAAITCCICCFIVAVFATQSKYFALDLQLIMGNRKYAMSAEDYVFASTCLFVDIVVLFQYILALLGEMEH</sequence>
<accession>A0A085LWK3</accession>
<feature type="transmembrane region" description="Helical" evidence="5">
    <location>
        <begin position="89"/>
        <end position="110"/>
    </location>
</feature>
<gene>
    <name evidence="6" type="ORF">M513_09796</name>
</gene>
<feature type="transmembrane region" description="Helical" evidence="5">
    <location>
        <begin position="116"/>
        <end position="139"/>
    </location>
</feature>
<organism evidence="6 7">
    <name type="scientific">Trichuris suis</name>
    <name type="common">pig whipworm</name>
    <dbReference type="NCBI Taxonomy" id="68888"/>
    <lineage>
        <taxon>Eukaryota</taxon>
        <taxon>Metazoa</taxon>
        <taxon>Ecdysozoa</taxon>
        <taxon>Nematoda</taxon>
        <taxon>Enoplea</taxon>
        <taxon>Dorylaimia</taxon>
        <taxon>Trichinellida</taxon>
        <taxon>Trichuridae</taxon>
        <taxon>Trichuris</taxon>
    </lineage>
</organism>
<evidence type="ECO:0000313" key="6">
    <source>
        <dbReference type="EMBL" id="KFD49349.1"/>
    </source>
</evidence>
<dbReference type="InterPro" id="IPR006214">
    <property type="entry name" value="Bax_inhibitor_1-related"/>
</dbReference>
<protein>
    <submittedName>
        <fullName evidence="6">Uncharacterized protein</fullName>
    </submittedName>
</protein>
<comment type="similarity">
    <text evidence="5">Belongs to the BI1 family.</text>
</comment>
<feature type="transmembrane region" description="Helical" evidence="5">
    <location>
        <begin position="159"/>
        <end position="181"/>
    </location>
</feature>
<dbReference type="PANTHER" id="PTHR23291">
    <property type="entry name" value="BAX INHIBITOR-RELATED"/>
    <property type="match status" value="1"/>
</dbReference>
<dbReference type="PANTHER" id="PTHR23291:SF127">
    <property type="entry name" value="PROTEIN LIFEGUARD 1-LIKE"/>
    <property type="match status" value="1"/>
</dbReference>
<keyword evidence="7" id="KW-1185">Reference proteome</keyword>
<proteinExistence type="inferred from homology"/>
<feature type="transmembrane region" description="Helical" evidence="5">
    <location>
        <begin position="44"/>
        <end position="77"/>
    </location>
</feature>
<keyword evidence="3 5" id="KW-1133">Transmembrane helix</keyword>
<name>A0A085LWK3_9BILA</name>
<dbReference type="AlphaFoldDB" id="A0A085LWK3"/>
<dbReference type="GO" id="GO:0005794">
    <property type="term" value="C:Golgi apparatus"/>
    <property type="evidence" value="ECO:0007669"/>
    <property type="project" value="TreeGrafter"/>
</dbReference>
<keyword evidence="2 5" id="KW-0812">Transmembrane</keyword>
<comment type="caution">
    <text evidence="5">Lacks conserved residue(s) required for the propagation of feature annotation.</text>
</comment>
<evidence type="ECO:0000256" key="4">
    <source>
        <dbReference type="ARBA" id="ARBA00023136"/>
    </source>
</evidence>
<dbReference type="GO" id="GO:0005783">
    <property type="term" value="C:endoplasmic reticulum"/>
    <property type="evidence" value="ECO:0007669"/>
    <property type="project" value="TreeGrafter"/>
</dbReference>
<evidence type="ECO:0000313" key="7">
    <source>
        <dbReference type="Proteomes" id="UP000030764"/>
    </source>
</evidence>
<comment type="subcellular location">
    <subcellularLocation>
        <location evidence="1">Membrane</location>
        <topology evidence="1">Multi-pass membrane protein</topology>
    </subcellularLocation>
</comment>
<evidence type="ECO:0000256" key="3">
    <source>
        <dbReference type="ARBA" id="ARBA00022989"/>
    </source>
</evidence>
<dbReference type="GO" id="GO:2001234">
    <property type="term" value="P:negative regulation of apoptotic signaling pathway"/>
    <property type="evidence" value="ECO:0007669"/>
    <property type="project" value="TreeGrafter"/>
</dbReference>
<dbReference type="GO" id="GO:0016020">
    <property type="term" value="C:membrane"/>
    <property type="evidence" value="ECO:0007669"/>
    <property type="project" value="UniProtKB-SubCell"/>
</dbReference>
<reference evidence="6 7" key="1">
    <citation type="journal article" date="2014" name="Nat. Genet.">
        <title>Genome and transcriptome of the porcine whipworm Trichuris suis.</title>
        <authorList>
            <person name="Jex A.R."/>
            <person name="Nejsum P."/>
            <person name="Schwarz E.M."/>
            <person name="Hu L."/>
            <person name="Young N.D."/>
            <person name="Hall R.S."/>
            <person name="Korhonen P.K."/>
            <person name="Liao S."/>
            <person name="Thamsborg S."/>
            <person name="Xia J."/>
            <person name="Xu P."/>
            <person name="Wang S."/>
            <person name="Scheerlinck J.P."/>
            <person name="Hofmann A."/>
            <person name="Sternberg P.W."/>
            <person name="Wang J."/>
            <person name="Gasser R.B."/>
        </authorList>
    </citation>
    <scope>NUCLEOTIDE SEQUENCE [LARGE SCALE GENOMIC DNA]</scope>
    <source>
        <strain evidence="6">DCEP-RM93M</strain>
    </source>
</reference>
<dbReference type="Proteomes" id="UP000030764">
    <property type="component" value="Unassembled WGS sequence"/>
</dbReference>
<evidence type="ECO:0000256" key="1">
    <source>
        <dbReference type="ARBA" id="ARBA00004141"/>
    </source>
</evidence>
<evidence type="ECO:0000256" key="5">
    <source>
        <dbReference type="RuleBase" id="RU004379"/>
    </source>
</evidence>
<keyword evidence="4 5" id="KW-0472">Membrane</keyword>